<evidence type="ECO:0000313" key="1">
    <source>
        <dbReference type="EMBL" id="PNS18017.1"/>
    </source>
</evidence>
<gene>
    <name evidence="1" type="ORF">CAC42_3976</name>
</gene>
<proteinExistence type="predicted"/>
<comment type="caution">
    <text evidence="1">The sequence shown here is derived from an EMBL/GenBank/DDBJ whole genome shotgun (WGS) entry which is preliminary data.</text>
</comment>
<keyword evidence="2" id="KW-1185">Reference proteome</keyword>
<protein>
    <submittedName>
        <fullName evidence="1">Uncharacterized protein</fullName>
    </submittedName>
</protein>
<dbReference type="AlphaFoldDB" id="A0A2K1QSG2"/>
<sequence length="323" mass="36492">MIHCQGGIVSPNRIAQNLMELTTVRILVHDIQMWSLAQHVQVLVETRRVQDIHLRDFPHVDEISRKSDRQASSHPEWYTNAAQNASSNEAQGREGSQPPYELSSLQSIYNDIYTSNVRSPRLSAVMKPAENYLDRRDGRYGEQHFKPGSWQAPNLYNDKVVDHEPRLMSPLILPPRPQTHGLAHAVPGCRYGSKEADFSALRASERHVSDIYGQINEASPSRTRFGRGGAWENAASHRGVSSIDLATRDDRMSDIEQIEAGAFNNLSTVNTQDGDLSVNECSRESLQTRKWGTCDVIEHATASSHHEAGRKTFDNFWRSFKLY</sequence>
<organism evidence="1 2">
    <name type="scientific">Sphaceloma murrayae</name>
    <dbReference type="NCBI Taxonomy" id="2082308"/>
    <lineage>
        <taxon>Eukaryota</taxon>
        <taxon>Fungi</taxon>
        <taxon>Dikarya</taxon>
        <taxon>Ascomycota</taxon>
        <taxon>Pezizomycotina</taxon>
        <taxon>Dothideomycetes</taxon>
        <taxon>Dothideomycetidae</taxon>
        <taxon>Myriangiales</taxon>
        <taxon>Elsinoaceae</taxon>
        <taxon>Sphaceloma</taxon>
    </lineage>
</organism>
<dbReference type="Proteomes" id="UP000243797">
    <property type="component" value="Unassembled WGS sequence"/>
</dbReference>
<evidence type="ECO:0000313" key="2">
    <source>
        <dbReference type="Proteomes" id="UP000243797"/>
    </source>
</evidence>
<dbReference type="EMBL" id="NKHZ01000047">
    <property type="protein sequence ID" value="PNS18017.1"/>
    <property type="molecule type" value="Genomic_DNA"/>
</dbReference>
<dbReference type="InParanoid" id="A0A2K1QSG2"/>
<accession>A0A2K1QSG2</accession>
<name>A0A2K1QSG2_9PEZI</name>
<reference evidence="1 2" key="1">
    <citation type="submission" date="2017-06" db="EMBL/GenBank/DDBJ databases">
        <title>Draft genome sequence of a variant of Elsinoe murrayae.</title>
        <authorList>
            <person name="Cheng Q."/>
        </authorList>
    </citation>
    <scope>NUCLEOTIDE SEQUENCE [LARGE SCALE GENOMIC DNA]</scope>
    <source>
        <strain evidence="1 2">CQ-2017a</strain>
    </source>
</reference>